<dbReference type="AlphaFoldDB" id="X0SJS2"/>
<gene>
    <name evidence="1" type="ORF">S01H1_00919</name>
</gene>
<dbReference type="NCBIfam" id="TIGR04076">
    <property type="entry name" value="TIGR04076 family protein"/>
    <property type="match status" value="1"/>
</dbReference>
<evidence type="ECO:0000313" key="1">
    <source>
        <dbReference type="EMBL" id="GAF76127.1"/>
    </source>
</evidence>
<proteinExistence type="predicted"/>
<protein>
    <recommendedName>
        <fullName evidence="2">TIGR04076 family protein</fullName>
    </recommendedName>
</protein>
<sequence>MGWKEPVFEAKVESIEKNCSAGHEAGDVFEINTHKTGGICGWCYHDLFPTLMTLCMDGKIPWRDNQDEWIYECPDRYNLVTFRIKKKE</sequence>
<evidence type="ECO:0008006" key="2">
    <source>
        <dbReference type="Google" id="ProtNLM"/>
    </source>
</evidence>
<reference evidence="1" key="1">
    <citation type="journal article" date="2014" name="Front. Microbiol.">
        <title>High frequency of phylogenetically diverse reductive dehalogenase-homologous genes in deep subseafloor sedimentary metagenomes.</title>
        <authorList>
            <person name="Kawai M."/>
            <person name="Futagami T."/>
            <person name="Toyoda A."/>
            <person name="Takaki Y."/>
            <person name="Nishi S."/>
            <person name="Hori S."/>
            <person name="Arai W."/>
            <person name="Tsubouchi T."/>
            <person name="Morono Y."/>
            <person name="Uchiyama I."/>
            <person name="Ito T."/>
            <person name="Fujiyama A."/>
            <person name="Inagaki F."/>
            <person name="Takami H."/>
        </authorList>
    </citation>
    <scope>NUCLEOTIDE SEQUENCE</scope>
    <source>
        <strain evidence="1">Expedition CK06-06</strain>
    </source>
</reference>
<comment type="caution">
    <text evidence="1">The sequence shown here is derived from an EMBL/GenBank/DDBJ whole genome shotgun (WGS) entry which is preliminary data.</text>
</comment>
<accession>X0SJS2</accession>
<dbReference type="EMBL" id="BARS01000359">
    <property type="protein sequence ID" value="GAF76127.1"/>
    <property type="molecule type" value="Genomic_DNA"/>
</dbReference>
<name>X0SJS2_9ZZZZ</name>
<organism evidence="1">
    <name type="scientific">marine sediment metagenome</name>
    <dbReference type="NCBI Taxonomy" id="412755"/>
    <lineage>
        <taxon>unclassified sequences</taxon>
        <taxon>metagenomes</taxon>
        <taxon>ecological metagenomes</taxon>
    </lineage>
</organism>
<dbReference type="InterPro" id="IPR023811">
    <property type="entry name" value="CHP04076"/>
</dbReference>